<evidence type="ECO:0000256" key="5">
    <source>
        <dbReference type="ARBA" id="ARBA00022989"/>
    </source>
</evidence>
<feature type="transmembrane region" description="Helical" evidence="8">
    <location>
        <begin position="272"/>
        <end position="295"/>
    </location>
</feature>
<feature type="transmembrane region" description="Helical" evidence="8">
    <location>
        <begin position="103"/>
        <end position="122"/>
    </location>
</feature>
<evidence type="ECO:0000256" key="4">
    <source>
        <dbReference type="ARBA" id="ARBA00022692"/>
    </source>
</evidence>
<feature type="transmembrane region" description="Helical" evidence="8">
    <location>
        <begin position="234"/>
        <end position="260"/>
    </location>
</feature>
<dbReference type="EMBL" id="WOGT01000001">
    <property type="protein sequence ID" value="MUN54195.1"/>
    <property type="molecule type" value="Genomic_DNA"/>
</dbReference>
<proteinExistence type="inferred from homology"/>
<evidence type="ECO:0008006" key="11">
    <source>
        <dbReference type="Google" id="ProtNLM"/>
    </source>
</evidence>
<feature type="transmembrane region" description="Helical" evidence="8">
    <location>
        <begin position="374"/>
        <end position="394"/>
    </location>
</feature>
<feature type="transmembrane region" description="Helical" evidence="8">
    <location>
        <begin position="307"/>
        <end position="325"/>
    </location>
</feature>
<evidence type="ECO:0000256" key="3">
    <source>
        <dbReference type="ARBA" id="ARBA00022679"/>
    </source>
</evidence>
<evidence type="ECO:0000313" key="9">
    <source>
        <dbReference type="EMBL" id="MUN54195.1"/>
    </source>
</evidence>
<dbReference type="OrthoDB" id="5242303at2"/>
<keyword evidence="6 8" id="KW-0472">Membrane</keyword>
<dbReference type="GO" id="GO:0016757">
    <property type="term" value="F:glycosyltransferase activity"/>
    <property type="evidence" value="ECO:0007669"/>
    <property type="project" value="UniProtKB-KW"/>
</dbReference>
<feature type="transmembrane region" description="Helical" evidence="8">
    <location>
        <begin position="193"/>
        <end position="213"/>
    </location>
</feature>
<comment type="subcellular location">
    <subcellularLocation>
        <location evidence="1">Membrane</location>
        <topology evidence="1">Multi-pass membrane protein</topology>
    </subcellularLocation>
</comment>
<dbReference type="AlphaFoldDB" id="A0A7K1LG74"/>
<evidence type="ECO:0000313" key="10">
    <source>
        <dbReference type="Proteomes" id="UP000462152"/>
    </source>
</evidence>
<protein>
    <recommendedName>
        <fullName evidence="11">DUF2029 domain-containing protein</fullName>
    </recommendedName>
</protein>
<keyword evidence="4 8" id="KW-0812">Transmembrane</keyword>
<feature type="transmembrane region" description="Helical" evidence="8">
    <location>
        <begin position="472"/>
        <end position="491"/>
    </location>
</feature>
<accession>A0A7K1LG74</accession>
<name>A0A7K1LG74_9MICC</name>
<evidence type="ECO:0000256" key="6">
    <source>
        <dbReference type="ARBA" id="ARBA00023136"/>
    </source>
</evidence>
<keyword evidence="2" id="KW-0328">Glycosyltransferase</keyword>
<dbReference type="Proteomes" id="UP000462152">
    <property type="component" value="Unassembled WGS sequence"/>
</dbReference>
<evidence type="ECO:0000256" key="1">
    <source>
        <dbReference type="ARBA" id="ARBA00004141"/>
    </source>
</evidence>
<feature type="transmembrane region" description="Helical" evidence="8">
    <location>
        <begin position="406"/>
        <end position="427"/>
    </location>
</feature>
<evidence type="ECO:0000256" key="2">
    <source>
        <dbReference type="ARBA" id="ARBA00022676"/>
    </source>
</evidence>
<dbReference type="RefSeq" id="WP_129314271.1">
    <property type="nucleotide sequence ID" value="NZ_NOIQ01000001.1"/>
</dbReference>
<sequence>MSHSAMLRKRRNREPRFVQRSPLRTVIMGTIGSLLLMFGSFGIGWLAPISSLRLHPWIISLRYTDGAVVMCIIVTSIGAMALTREWMRLSQKVDWASKSAKKWVTAAIISWSVPLMAAIPLFSRDVYSYFAQGRVYQSGLNPYESGVSSVNNFLQNGADQLWSQSPPPYGPVFLWIEGVVVGIAGDSPDVGFYLFRFVALLGVGLIAYFLPKLARLHGVNPTRACWLCLANPMFLVHFVVSAHNDALMIGLMMAAVYVAARWRTTAGGLGGITLTTLAVAVKPIALLILPFVGLLWAGRGASWPRRFLFWFLTAGVALLELWLMGLANGFGFDWVGALTTTGGVWIWYAPVGLAGFLMRLWGDSLGLPGGDLQSLVQKVGQMAGVLGAAVLAFLGRDEKLIRRLTIALTLVVILNPMIQAWYVVWLIPFFAATGIRSDWHVDFFLLTTLFFMMWAVSDQLDVFPYLSLDINMGRLVAAVVALLYGLYIMFIDPSTRRVFRRSRRIGTIV</sequence>
<feature type="transmembrane region" description="Helical" evidence="8">
    <location>
        <begin position="66"/>
        <end position="83"/>
    </location>
</feature>
<feature type="transmembrane region" description="Helical" evidence="8">
    <location>
        <begin position="21"/>
        <end position="46"/>
    </location>
</feature>
<reference evidence="9 10" key="1">
    <citation type="submission" date="2019-12" db="EMBL/GenBank/DDBJ databases">
        <authorList>
            <person name="Li J."/>
            <person name="Shi Y."/>
            <person name="Xu G."/>
            <person name="Xiao D."/>
            <person name="Ran X."/>
        </authorList>
    </citation>
    <scope>NUCLEOTIDE SEQUENCE [LARGE SCALE GENOMIC DNA]</scope>
    <source>
        <strain evidence="9 10">JCM 15915</strain>
    </source>
</reference>
<organism evidence="9 10">
    <name type="scientific">Rothia koreensis</name>
    <dbReference type="NCBI Taxonomy" id="592378"/>
    <lineage>
        <taxon>Bacteria</taxon>
        <taxon>Bacillati</taxon>
        <taxon>Actinomycetota</taxon>
        <taxon>Actinomycetes</taxon>
        <taxon>Micrococcales</taxon>
        <taxon>Micrococcaceae</taxon>
        <taxon>Rothia</taxon>
    </lineage>
</organism>
<dbReference type="Pfam" id="PF26314">
    <property type="entry name" value="MptA_B_family"/>
    <property type="match status" value="1"/>
</dbReference>
<keyword evidence="10" id="KW-1185">Reference proteome</keyword>
<keyword evidence="3" id="KW-0808">Transferase</keyword>
<feature type="transmembrane region" description="Helical" evidence="8">
    <location>
        <begin position="345"/>
        <end position="362"/>
    </location>
</feature>
<comment type="caution">
    <text evidence="9">The sequence shown here is derived from an EMBL/GenBank/DDBJ whole genome shotgun (WGS) entry which is preliminary data.</text>
</comment>
<dbReference type="NCBIfam" id="NF038066">
    <property type="entry name" value="MptB"/>
    <property type="match status" value="1"/>
</dbReference>
<comment type="similarity">
    <text evidence="7">Belongs to the MptA/B family.</text>
</comment>
<dbReference type="GO" id="GO:0016020">
    <property type="term" value="C:membrane"/>
    <property type="evidence" value="ECO:0007669"/>
    <property type="project" value="UniProtKB-SubCell"/>
</dbReference>
<gene>
    <name evidence="9" type="ORF">GMA10_03010</name>
</gene>
<evidence type="ECO:0000256" key="7">
    <source>
        <dbReference type="ARBA" id="ARBA00043987"/>
    </source>
</evidence>
<dbReference type="InterPro" id="IPR049829">
    <property type="entry name" value="MptA/B-like"/>
</dbReference>
<keyword evidence="5 8" id="KW-1133">Transmembrane helix</keyword>
<evidence type="ECO:0000256" key="8">
    <source>
        <dbReference type="SAM" id="Phobius"/>
    </source>
</evidence>
<feature type="transmembrane region" description="Helical" evidence="8">
    <location>
        <begin position="439"/>
        <end position="457"/>
    </location>
</feature>